<feature type="region of interest" description="Disordered" evidence="1">
    <location>
        <begin position="80"/>
        <end position="124"/>
    </location>
</feature>
<dbReference type="GeneID" id="13397041"/>
<keyword evidence="3" id="KW-1185">Reference proteome</keyword>
<dbReference type="InParanoid" id="F9XB78"/>
<evidence type="ECO:0000313" key="2">
    <source>
        <dbReference type="EMBL" id="EGP87695.1"/>
    </source>
</evidence>
<evidence type="ECO:0000313" key="3">
    <source>
        <dbReference type="Proteomes" id="UP000008062"/>
    </source>
</evidence>
<feature type="compositionally biased region" description="Polar residues" evidence="1">
    <location>
        <begin position="104"/>
        <end position="124"/>
    </location>
</feature>
<dbReference type="EMBL" id="CM001200">
    <property type="protein sequence ID" value="EGP87695.1"/>
    <property type="molecule type" value="Genomic_DNA"/>
</dbReference>
<dbReference type="KEGG" id="ztr:MYCGRDRAFT_80707"/>
<dbReference type="AlphaFoldDB" id="F9XB78"/>
<name>F9XB78_ZYMTI</name>
<dbReference type="HOGENOM" id="CLU_2005723_0_0_1"/>
<sequence>MHSNPDRSWADVVSWESIWKCAATAMMDASLTQSVASSPIHFRLLSDRSSSSKSVRETVPCSCQSLSAKDLLEKSSCLRESDSSRLRSLDPEKSPLPCHGHHSAMSQPSKESVVDSSPHSTSQL</sequence>
<dbReference type="RefSeq" id="XP_003852719.1">
    <property type="nucleotide sequence ID" value="XM_003852671.1"/>
</dbReference>
<protein>
    <submittedName>
        <fullName evidence="2">Uncharacterized protein</fullName>
    </submittedName>
</protein>
<accession>F9XB78</accession>
<organism evidence="2 3">
    <name type="scientific">Zymoseptoria tritici (strain CBS 115943 / IPO323)</name>
    <name type="common">Speckled leaf blotch fungus</name>
    <name type="synonym">Septoria tritici</name>
    <dbReference type="NCBI Taxonomy" id="336722"/>
    <lineage>
        <taxon>Eukaryota</taxon>
        <taxon>Fungi</taxon>
        <taxon>Dikarya</taxon>
        <taxon>Ascomycota</taxon>
        <taxon>Pezizomycotina</taxon>
        <taxon>Dothideomycetes</taxon>
        <taxon>Dothideomycetidae</taxon>
        <taxon>Mycosphaerellales</taxon>
        <taxon>Mycosphaerellaceae</taxon>
        <taxon>Zymoseptoria</taxon>
    </lineage>
</organism>
<gene>
    <name evidence="2" type="ORF">MYCGRDRAFT_80707</name>
</gene>
<dbReference type="Proteomes" id="UP000008062">
    <property type="component" value="Chromosome 5"/>
</dbReference>
<dbReference type="PHI-base" id="PHI:6546"/>
<feature type="compositionally biased region" description="Basic and acidic residues" evidence="1">
    <location>
        <begin position="80"/>
        <end position="93"/>
    </location>
</feature>
<evidence type="ECO:0000256" key="1">
    <source>
        <dbReference type="SAM" id="MobiDB-lite"/>
    </source>
</evidence>
<proteinExistence type="predicted"/>
<reference evidence="2 3" key="1">
    <citation type="journal article" date="2011" name="PLoS Genet.">
        <title>Finished genome of the fungal wheat pathogen Mycosphaerella graminicola reveals dispensome structure, chromosome plasticity, and stealth pathogenesis.</title>
        <authorList>
            <person name="Goodwin S.B."/>
            <person name="Ben M'barek S."/>
            <person name="Dhillon B."/>
            <person name="Wittenberg A.H.J."/>
            <person name="Crane C.F."/>
            <person name="Hane J.K."/>
            <person name="Foster A.J."/>
            <person name="Van der Lee T.A.J."/>
            <person name="Grimwood J."/>
            <person name="Aerts A."/>
            <person name="Antoniw J."/>
            <person name="Bailey A."/>
            <person name="Bluhm B."/>
            <person name="Bowler J."/>
            <person name="Bristow J."/>
            <person name="van der Burgt A."/>
            <person name="Canto-Canche B."/>
            <person name="Churchill A.C.L."/>
            <person name="Conde-Ferraez L."/>
            <person name="Cools H.J."/>
            <person name="Coutinho P.M."/>
            <person name="Csukai M."/>
            <person name="Dehal P."/>
            <person name="De Wit P."/>
            <person name="Donzelli B."/>
            <person name="van de Geest H.C."/>
            <person name="van Ham R.C.H.J."/>
            <person name="Hammond-Kosack K.E."/>
            <person name="Henrissat B."/>
            <person name="Kilian A."/>
            <person name="Kobayashi A.K."/>
            <person name="Koopmann E."/>
            <person name="Kourmpetis Y."/>
            <person name="Kuzniar A."/>
            <person name="Lindquist E."/>
            <person name="Lombard V."/>
            <person name="Maliepaard C."/>
            <person name="Martins N."/>
            <person name="Mehrabi R."/>
            <person name="Nap J.P.H."/>
            <person name="Ponomarenko A."/>
            <person name="Rudd J.J."/>
            <person name="Salamov A."/>
            <person name="Schmutz J."/>
            <person name="Schouten H.J."/>
            <person name="Shapiro H."/>
            <person name="Stergiopoulos I."/>
            <person name="Torriani S.F.F."/>
            <person name="Tu H."/>
            <person name="de Vries R.P."/>
            <person name="Waalwijk C."/>
            <person name="Ware S.B."/>
            <person name="Wiebenga A."/>
            <person name="Zwiers L.-H."/>
            <person name="Oliver R.P."/>
            <person name="Grigoriev I.V."/>
            <person name="Kema G.H.J."/>
        </authorList>
    </citation>
    <scope>NUCLEOTIDE SEQUENCE [LARGE SCALE GENOMIC DNA]</scope>
    <source>
        <strain evidence="3">CBS 115943 / IPO323</strain>
    </source>
</reference>